<feature type="transmembrane region" description="Helical" evidence="1">
    <location>
        <begin position="72"/>
        <end position="93"/>
    </location>
</feature>
<dbReference type="eggNOG" id="ENOG502S5NQ">
    <property type="taxonomic scope" value="Eukaryota"/>
</dbReference>
<accession>M2N6C2</accession>
<reference evidence="2 3" key="1">
    <citation type="journal article" date="2012" name="PLoS Pathog.">
        <title>Diverse lifestyles and strategies of plant pathogenesis encoded in the genomes of eighteen Dothideomycetes fungi.</title>
        <authorList>
            <person name="Ohm R.A."/>
            <person name="Feau N."/>
            <person name="Henrissat B."/>
            <person name="Schoch C.L."/>
            <person name="Horwitz B.A."/>
            <person name="Barry K.W."/>
            <person name="Condon B.J."/>
            <person name="Copeland A.C."/>
            <person name="Dhillon B."/>
            <person name="Glaser F."/>
            <person name="Hesse C.N."/>
            <person name="Kosti I."/>
            <person name="LaButti K."/>
            <person name="Lindquist E.A."/>
            <person name="Lucas S."/>
            <person name="Salamov A.A."/>
            <person name="Bradshaw R.E."/>
            <person name="Ciuffetti L."/>
            <person name="Hamelin R.C."/>
            <person name="Kema G.H.J."/>
            <person name="Lawrence C."/>
            <person name="Scott J.A."/>
            <person name="Spatafora J.W."/>
            <person name="Turgeon B.G."/>
            <person name="de Wit P.J.G.M."/>
            <person name="Zhong S."/>
            <person name="Goodwin S.B."/>
            <person name="Grigoriev I.V."/>
        </authorList>
    </citation>
    <scope>NUCLEOTIDE SEQUENCE [LARGE SCALE GENOMIC DNA]</scope>
    <source>
        <strain evidence="2 3">UAMH 10762</strain>
    </source>
</reference>
<dbReference type="KEGG" id="bcom:BAUCODRAFT_46298"/>
<dbReference type="OrthoDB" id="4918558at2759"/>
<evidence type="ECO:0000313" key="3">
    <source>
        <dbReference type="Proteomes" id="UP000011761"/>
    </source>
</evidence>
<sequence length="146" mass="16243">MALSGFFFLTWRIFQICTLPVIVGLLGWFVHQYVSANLLTPDYILVLFIVAVIALAWAIFTTIDYLRARHDALFVALFDLGILGALIAGVYYLRFITDQNCTSVNAGFNGGSAYINGTFNKQCAMLKAAFAFAIINIILFFMTFVS</sequence>
<dbReference type="STRING" id="717646.M2N6C2"/>
<dbReference type="GeneID" id="19114568"/>
<keyword evidence="1" id="KW-0472">Membrane</keyword>
<organism evidence="2 3">
    <name type="scientific">Baudoinia panamericana (strain UAMH 10762)</name>
    <name type="common">Angels' share fungus</name>
    <name type="synonym">Baudoinia compniacensis (strain UAMH 10762)</name>
    <dbReference type="NCBI Taxonomy" id="717646"/>
    <lineage>
        <taxon>Eukaryota</taxon>
        <taxon>Fungi</taxon>
        <taxon>Dikarya</taxon>
        <taxon>Ascomycota</taxon>
        <taxon>Pezizomycotina</taxon>
        <taxon>Dothideomycetes</taxon>
        <taxon>Dothideomycetidae</taxon>
        <taxon>Mycosphaerellales</taxon>
        <taxon>Teratosphaeriaceae</taxon>
        <taxon>Baudoinia</taxon>
    </lineage>
</organism>
<keyword evidence="1" id="KW-1133">Transmembrane helix</keyword>
<feature type="non-terminal residue" evidence="2">
    <location>
        <position position="146"/>
    </location>
</feature>
<protein>
    <recommendedName>
        <fullName evidence="4">MARVEL domain-containing protein</fullName>
    </recommendedName>
</protein>
<feature type="transmembrane region" description="Helical" evidence="1">
    <location>
        <begin position="12"/>
        <end position="31"/>
    </location>
</feature>
<dbReference type="AlphaFoldDB" id="M2N6C2"/>
<dbReference type="EMBL" id="KB445558">
    <property type="protein sequence ID" value="EMC94330.1"/>
    <property type="molecule type" value="Genomic_DNA"/>
</dbReference>
<evidence type="ECO:0000313" key="2">
    <source>
        <dbReference type="EMBL" id="EMC94330.1"/>
    </source>
</evidence>
<keyword evidence="3" id="KW-1185">Reference proteome</keyword>
<proteinExistence type="predicted"/>
<name>M2N6C2_BAUPA</name>
<dbReference type="OMA" id="CFALGIM"/>
<keyword evidence="1" id="KW-0812">Transmembrane</keyword>
<feature type="transmembrane region" description="Helical" evidence="1">
    <location>
        <begin position="124"/>
        <end position="145"/>
    </location>
</feature>
<gene>
    <name evidence="2" type="ORF">BAUCODRAFT_46298</name>
</gene>
<dbReference type="RefSeq" id="XP_007678124.1">
    <property type="nucleotide sequence ID" value="XM_007679934.1"/>
</dbReference>
<dbReference type="Proteomes" id="UP000011761">
    <property type="component" value="Unassembled WGS sequence"/>
</dbReference>
<dbReference type="HOGENOM" id="CLU_081911_0_0_1"/>
<feature type="transmembrane region" description="Helical" evidence="1">
    <location>
        <begin position="43"/>
        <end position="60"/>
    </location>
</feature>
<evidence type="ECO:0008006" key="4">
    <source>
        <dbReference type="Google" id="ProtNLM"/>
    </source>
</evidence>
<evidence type="ECO:0000256" key="1">
    <source>
        <dbReference type="SAM" id="Phobius"/>
    </source>
</evidence>